<dbReference type="PANTHER" id="PTHR42839">
    <property type="entry name" value="ISOCHORISMATE SYNTHASE ENTC"/>
    <property type="match status" value="1"/>
</dbReference>
<protein>
    <submittedName>
        <fullName evidence="2">Menaquinone-specific isochorismate synthase</fullName>
    </submittedName>
</protein>
<reference evidence="2 3" key="1">
    <citation type="submission" date="2012-12" db="EMBL/GenBank/DDBJ databases">
        <title>Novel taxa of Listeriaceae from agricultural environments in the United States.</title>
        <authorList>
            <person name="den Bakker H.C."/>
            <person name="Allred A."/>
            <person name="Warchocki S."/>
            <person name="Wright E.M."/>
            <person name="Burrell A."/>
            <person name="Nightingale K.K."/>
            <person name="Kephart D."/>
            <person name="Wiedmann M."/>
        </authorList>
    </citation>
    <scope>NUCLEOTIDE SEQUENCE [LARGE SCALE GENOMIC DNA]</scope>
    <source>
        <strain evidence="2 3">FSL F6-1037</strain>
    </source>
</reference>
<evidence type="ECO:0000259" key="1">
    <source>
        <dbReference type="Pfam" id="PF00425"/>
    </source>
</evidence>
<dbReference type="SUPFAM" id="SSF56322">
    <property type="entry name" value="ADC synthase"/>
    <property type="match status" value="1"/>
</dbReference>
<evidence type="ECO:0000313" key="2">
    <source>
        <dbReference type="EMBL" id="EUJ38006.1"/>
    </source>
</evidence>
<dbReference type="Gene3D" id="3.60.120.10">
    <property type="entry name" value="Anthranilate synthase"/>
    <property type="match status" value="1"/>
</dbReference>
<dbReference type="GO" id="GO:0008909">
    <property type="term" value="F:isochorismate synthase activity"/>
    <property type="evidence" value="ECO:0007669"/>
    <property type="project" value="TreeGrafter"/>
</dbReference>
<dbReference type="EMBL" id="AODH01000038">
    <property type="protein sequence ID" value="EUJ38006.1"/>
    <property type="molecule type" value="Genomic_DNA"/>
</dbReference>
<comment type="caution">
    <text evidence="2">The sequence shown here is derived from an EMBL/GenBank/DDBJ whole genome shotgun (WGS) entry which is preliminary data.</text>
</comment>
<keyword evidence="3" id="KW-1185">Reference proteome</keyword>
<proteinExistence type="predicted"/>
<accession>W7CQL7</accession>
<organism evidence="2 3">
    <name type="scientific">Brochothrix campestris FSL F6-1037</name>
    <dbReference type="NCBI Taxonomy" id="1265861"/>
    <lineage>
        <taxon>Bacteria</taxon>
        <taxon>Bacillati</taxon>
        <taxon>Bacillota</taxon>
        <taxon>Bacilli</taxon>
        <taxon>Bacillales</taxon>
        <taxon>Listeriaceae</taxon>
        <taxon>Brochothrix</taxon>
    </lineage>
</organism>
<sequence length="402" mass="45490">MKLVKTVTALIEEGVERAKQSDQATLISWVQTQSNNDFNTLLTNLSPGEDAFYWQTPDDELRFLGLKSIKVFDTTTASIQRAWDNLKANAILYTDGSTRDGEPLIFGGFNFNAEVPTDGTIWQNYGRQLFMLPEVMWRSTVDRDTITLNYLVQPHQTVAEVERELRSKIVLSVKKQINEHNAIVSETDLITPANWTMMIQKSIDAIKATSFTKVVLSRQKAVELKRDLHSGQVMATLISQQPNCYRFLMRYQGTSFLGASPERLLFKEAETIYSAGVAGSIETGSTDTERNQLAQVLLADAKNRHEHAIVVNMITAKLKPLCHDMVYQETPAILSNRDIQHLYTPIKAQLNAGTSFLSLVKKNASNPCVRRVSFTKNARVDRPRRTTNSRLFRSPDWVVRCE</sequence>
<dbReference type="InterPro" id="IPR015890">
    <property type="entry name" value="Chorismate_C"/>
</dbReference>
<name>W7CQL7_9LIST</name>
<dbReference type="PATRIC" id="fig|1265861.3.peg.1785"/>
<dbReference type="RefSeq" id="WP_051456985.1">
    <property type="nucleotide sequence ID" value="NZ_AODH01000038.1"/>
</dbReference>
<dbReference type="OrthoDB" id="9803598at2"/>
<dbReference type="PANTHER" id="PTHR42839:SF1">
    <property type="entry name" value="ISOCHORISMATE SYNTHASE MENF"/>
    <property type="match status" value="1"/>
</dbReference>
<dbReference type="Proteomes" id="UP000019243">
    <property type="component" value="Unassembled WGS sequence"/>
</dbReference>
<dbReference type="GO" id="GO:0009697">
    <property type="term" value="P:salicylic acid biosynthetic process"/>
    <property type="evidence" value="ECO:0007669"/>
    <property type="project" value="TreeGrafter"/>
</dbReference>
<gene>
    <name evidence="2" type="ORF">BCAMP_09105</name>
</gene>
<feature type="domain" description="Chorismate-utilising enzyme C-terminal" evidence="1">
    <location>
        <begin position="193"/>
        <end position="362"/>
    </location>
</feature>
<dbReference type="STRING" id="1265861.BCAMP_09105"/>
<evidence type="ECO:0000313" key="3">
    <source>
        <dbReference type="Proteomes" id="UP000019243"/>
    </source>
</evidence>
<dbReference type="AlphaFoldDB" id="W7CQL7"/>
<dbReference type="Pfam" id="PF00425">
    <property type="entry name" value="Chorismate_bind"/>
    <property type="match status" value="1"/>
</dbReference>
<dbReference type="InterPro" id="IPR005801">
    <property type="entry name" value="ADC_synthase"/>
</dbReference>